<gene>
    <name evidence="1" type="ORF">SAMN06295967_103163</name>
</gene>
<dbReference type="InterPro" id="IPR035901">
    <property type="entry name" value="GIY-YIG_endonuc_sf"/>
</dbReference>
<dbReference type="Proteomes" id="UP000198480">
    <property type="component" value="Unassembled WGS sequence"/>
</dbReference>
<evidence type="ECO:0000313" key="2">
    <source>
        <dbReference type="Proteomes" id="UP000198480"/>
    </source>
</evidence>
<organism evidence="1 2">
    <name type="scientific">Belliella buryatensis</name>
    <dbReference type="NCBI Taxonomy" id="1500549"/>
    <lineage>
        <taxon>Bacteria</taxon>
        <taxon>Pseudomonadati</taxon>
        <taxon>Bacteroidota</taxon>
        <taxon>Cytophagia</taxon>
        <taxon>Cytophagales</taxon>
        <taxon>Cyclobacteriaceae</taxon>
        <taxon>Belliella</taxon>
    </lineage>
</organism>
<accession>A0A239BRB2</accession>
<dbReference type="AlphaFoldDB" id="A0A239BRB2"/>
<keyword evidence="2" id="KW-1185">Reference proteome</keyword>
<sequence>MMYKEKEYNAGKTQSTKGWRPWTLLHKEEVETREQARVKEIFLKSGAKKEFLKCLK</sequence>
<protein>
    <recommendedName>
        <fullName evidence="3">Endonuclease</fullName>
    </recommendedName>
</protein>
<reference evidence="2" key="1">
    <citation type="submission" date="2017-06" db="EMBL/GenBank/DDBJ databases">
        <authorList>
            <person name="Varghese N."/>
            <person name="Submissions S."/>
        </authorList>
    </citation>
    <scope>NUCLEOTIDE SEQUENCE [LARGE SCALE GENOMIC DNA]</scope>
    <source>
        <strain evidence="2">5C</strain>
    </source>
</reference>
<proteinExistence type="predicted"/>
<evidence type="ECO:0000313" key="1">
    <source>
        <dbReference type="EMBL" id="SNS09961.1"/>
    </source>
</evidence>
<dbReference type="EMBL" id="FZOK01000003">
    <property type="protein sequence ID" value="SNS09961.1"/>
    <property type="molecule type" value="Genomic_DNA"/>
</dbReference>
<dbReference type="Gene3D" id="3.40.1440.10">
    <property type="entry name" value="GIY-YIG endonuclease"/>
    <property type="match status" value="1"/>
</dbReference>
<evidence type="ECO:0008006" key="3">
    <source>
        <dbReference type="Google" id="ProtNLM"/>
    </source>
</evidence>
<dbReference type="RefSeq" id="WP_170932429.1">
    <property type="nucleotide sequence ID" value="NZ_FZOK01000003.1"/>
</dbReference>
<name>A0A239BRB2_9BACT</name>